<name>A0A9W4IYM6_9EURO</name>
<feature type="compositionally biased region" description="Acidic residues" evidence="1">
    <location>
        <begin position="64"/>
        <end position="79"/>
    </location>
</feature>
<feature type="compositionally biased region" description="Basic and acidic residues" evidence="1">
    <location>
        <begin position="538"/>
        <end position="547"/>
    </location>
</feature>
<sequence>MTTTDSLTQSMMEVPAMDDSMEMASPYLGQADDFDIDIDLMEDHASNMDSDMMGADEFSQPQDANDDAILDADMADEPSEGSMVDADNLVSEDNDIDVQSEEEPFEAEMTEGDQAENGAPEVPIIDVSDFHPATETTNGDSLNPTEEEPALVEQPLPVVTEDLSAQAEPTQVQSEAPVPAQHKVDEQTEDKGHQVEPSISDDDELAGPPSETLDLAATHDDFEKQEPTAEANETVQPSAAKSNDSQEHLADNEALASAEIAQAPASTQGEVQSVLEVKQHGAGDAQSLHQETASHETLHPVKIIYQENEIALFPPLEGDSAETFFLHDEDVAYESVAQLFKALRQVLQGNVADNEVLIIDIDTLGIQMTEDSFHTSQVTLHQVVDLYLRLCRNDGANDPDALYLTLSSKRAFPAEIADLLDAANDGKSLSEIHPWDEYDEAEPASEVDHGHEHEAEEQEDEAYYTTEAEQKLSVAEDQLSEKPEDEQISAAPPSPPRQVQDSEAFSESHDFSAREEHDTNESGVGAADEPRPLSAHSHLNEQDKAQEGQDQGQGDLHEENDEHYESEGQRSESTATVNAAPGETDVAEDARDGQTEEFDENARGEDPDYDELGPDYYEDEELVIDHPVASHEASREGESSSHTEGGDAEQQISQAPILDKQDENEPDKTPADAANLVEPFPNEETGKDDEQTASTLDSEFQNAAEAKEQTPEPRDDLLGIAVDLMQTPAKDDAQDAFDHFDDLDYDEHEKELAAPASVGSQDANQEFDENEFGDYDTNFDDTEAAEPGETGPSFAESQSNDNGTTKRSRDEEDDWDVENTTLDAKRRRPS</sequence>
<dbReference type="InterPro" id="IPR018822">
    <property type="entry name" value="UPF0646"/>
</dbReference>
<feature type="compositionally biased region" description="Polar residues" evidence="1">
    <location>
        <begin position="231"/>
        <end position="243"/>
    </location>
</feature>
<comment type="caution">
    <text evidence="2">The sequence shown here is derived from an EMBL/GenBank/DDBJ whole genome shotgun (WGS) entry which is preliminary data.</text>
</comment>
<feature type="compositionally biased region" description="Acidic residues" evidence="1">
    <location>
        <begin position="765"/>
        <end position="786"/>
    </location>
</feature>
<feature type="compositionally biased region" description="Acidic residues" evidence="1">
    <location>
        <begin position="607"/>
        <end position="622"/>
    </location>
</feature>
<feature type="compositionally biased region" description="Acidic residues" evidence="1">
    <location>
        <begin position="90"/>
        <end position="114"/>
    </location>
</feature>
<feature type="compositionally biased region" description="Basic and acidic residues" evidence="1">
    <location>
        <begin position="182"/>
        <end position="194"/>
    </location>
</feature>
<feature type="compositionally biased region" description="Basic and acidic residues" evidence="1">
    <location>
        <begin position="506"/>
        <end position="520"/>
    </location>
</feature>
<gene>
    <name evidence="2" type="ORF">PSALAMII_LOCUS3908</name>
</gene>
<feature type="compositionally biased region" description="Basic and acidic residues" evidence="1">
    <location>
        <begin position="705"/>
        <end position="717"/>
    </location>
</feature>
<feature type="region of interest" description="Disordered" evidence="1">
    <location>
        <begin position="47"/>
        <end position="213"/>
    </location>
</feature>
<dbReference type="OrthoDB" id="5339076at2759"/>
<organism evidence="2 3">
    <name type="scientific">Penicillium salamii</name>
    <dbReference type="NCBI Taxonomy" id="1612424"/>
    <lineage>
        <taxon>Eukaryota</taxon>
        <taxon>Fungi</taxon>
        <taxon>Dikarya</taxon>
        <taxon>Ascomycota</taxon>
        <taxon>Pezizomycotina</taxon>
        <taxon>Eurotiomycetes</taxon>
        <taxon>Eurotiomycetidae</taxon>
        <taxon>Eurotiales</taxon>
        <taxon>Aspergillaceae</taxon>
        <taxon>Penicillium</taxon>
    </lineage>
</organism>
<feature type="region of interest" description="Disordered" evidence="1">
    <location>
        <begin position="225"/>
        <end position="250"/>
    </location>
</feature>
<feature type="compositionally biased region" description="Polar residues" evidence="1">
    <location>
        <begin position="795"/>
        <end position="805"/>
    </location>
</feature>
<proteinExistence type="predicted"/>
<evidence type="ECO:0000313" key="2">
    <source>
        <dbReference type="EMBL" id="CAG8361418.1"/>
    </source>
</evidence>
<evidence type="ECO:0000313" key="3">
    <source>
        <dbReference type="Proteomes" id="UP001152646"/>
    </source>
</evidence>
<dbReference type="Proteomes" id="UP001152646">
    <property type="component" value="Unassembled WGS sequence"/>
</dbReference>
<dbReference type="AlphaFoldDB" id="A0A9W4IYM6"/>
<feature type="compositionally biased region" description="Polar residues" evidence="1">
    <location>
        <begin position="692"/>
        <end position="701"/>
    </location>
</feature>
<evidence type="ECO:0000256" key="1">
    <source>
        <dbReference type="SAM" id="MobiDB-lite"/>
    </source>
</evidence>
<accession>A0A9W4IYM6</accession>
<feature type="region of interest" description="Disordered" evidence="1">
    <location>
        <begin position="440"/>
        <end position="830"/>
    </location>
</feature>
<feature type="compositionally biased region" description="Basic and acidic residues" evidence="1">
    <location>
        <begin position="588"/>
        <end position="606"/>
    </location>
</feature>
<reference evidence="2" key="1">
    <citation type="submission" date="2021-07" db="EMBL/GenBank/DDBJ databases">
        <authorList>
            <person name="Branca A.L. A."/>
        </authorList>
    </citation>
    <scope>NUCLEOTIDE SEQUENCE</scope>
</reference>
<dbReference type="Pfam" id="PF10336">
    <property type="entry name" value="DUF2420"/>
    <property type="match status" value="1"/>
</dbReference>
<feature type="compositionally biased region" description="Basic and acidic residues" evidence="1">
    <location>
        <begin position="729"/>
        <end position="752"/>
    </location>
</feature>
<feature type="compositionally biased region" description="Basic and acidic residues" evidence="1">
    <location>
        <begin position="659"/>
        <end position="670"/>
    </location>
</feature>
<dbReference type="EMBL" id="CAJVPA010000144">
    <property type="protein sequence ID" value="CAG8361418.1"/>
    <property type="molecule type" value="Genomic_DNA"/>
</dbReference>
<feature type="compositionally biased region" description="Polar residues" evidence="1">
    <location>
        <begin position="134"/>
        <end position="144"/>
    </location>
</feature>
<feature type="compositionally biased region" description="Basic and acidic residues" evidence="1">
    <location>
        <begin position="628"/>
        <end position="645"/>
    </location>
</feature>
<protein>
    <submittedName>
        <fullName evidence="2">Uncharacterized protein</fullName>
    </submittedName>
</protein>